<dbReference type="InterPro" id="IPR012337">
    <property type="entry name" value="RNaseH-like_sf"/>
</dbReference>
<dbReference type="Pfam" id="PF17921">
    <property type="entry name" value="Integrase_H2C2"/>
    <property type="match status" value="1"/>
</dbReference>
<evidence type="ECO:0000313" key="20">
    <source>
        <dbReference type="EMBL" id="KAD3067002.1"/>
    </source>
</evidence>
<dbReference type="PROSITE" id="PS50994">
    <property type="entry name" value="INTEGRASE"/>
    <property type="match status" value="1"/>
</dbReference>
<dbReference type="InterPro" id="IPR001584">
    <property type="entry name" value="Integrase_cat-core"/>
</dbReference>
<keyword evidence="4" id="KW-0540">Nuclease</keyword>
<keyword evidence="17" id="KW-0863">Zinc-finger</keyword>
<dbReference type="Gene3D" id="4.10.60.10">
    <property type="entry name" value="Zinc finger, CCHC-type"/>
    <property type="match status" value="2"/>
</dbReference>
<sequence>MTNDFQRMLRDAISMIVNEVNRANNNNRNGIGPEAGGRPEGVKRKWEEFNEGGRKNEGRLKKKHKTGIKNNSCKKCGKTHGGECRQGSNRCYRCGRPDHFIQDCPEAKIGITCYNCGKTRHLSTECPERRKSITCFACGEVGHTRTNCPKIIKNPEPLKMIPARGGQQPNTLGKAFALTVDEARREPDVVTHTFLINNVPTTVLFDSGASVSFVSDKFSKILNKPMMKLVKPILVETAMGRNVKIVNNIEGCSIELEGHEILVTLFPLTLEGFDVVLGMNWLSKIETQIECKKRMVCLQAQDGSQILVYGDRMKSTVKIISMMRAEKLIDHGCVAYLAHVVDTEIKPNTIEDVPVVSMFPDVFPEDLPGIPPDREVEFKIYLVPGAKSIAKTPYRLAPSEMKELMTQLEDLLDKGFIRPSISPWGAPVLFVKNKDGSMRMCIDYRELNKQTVKNKYPLPRIDDLFYQLQEASWEVQFLGHVINADGILVDPSKVETVMKWNPPKTPTKIRSFLGLAGYYRRFIQDFSKITTPLTKLTKKDAKIVWGAEQQSAFDELKKRLTQTPVLALPEGNEDLIVYSDASYLGLGCVLMQRGKVVAYASRKLKPHEANYPTHDLELAAVVFALKIWRHYLYGVKCTIYSDHKNALSRKNEHPPNRVKSCQLIITPDFLTQLKNIKVEALKEENVKEERIYGQVKLLEENDFGIKTRSGRMWVPRLGNFRSSILDEAHKSRYSIHPSAIKMYQDLRKHYWWPGMKFNVMQYVNRCLTCAQVKTEHQRPYGRMQPLKIPQWNESYTSERLAELLINEIVTKHGVPISIVSDRDTRFTSRFWKKFHDQMGTKLLISMAYHSQTDGQSERTIQTHEDMLRACIIDYGGSWDDHLAMAEFSYNNSYHASIGMPPYEALYGRRCRTPVCWGDVNQREIGNLDVVRSVSEDLKRIKAHMKAAQDRQKSYADKRSKPIEFQVGDYVLLKVSPWKGVIRFQKRGKLSPRYIGPFKI</sequence>
<dbReference type="SMART" id="SM00343">
    <property type="entry name" value="ZnF_C2HC"/>
    <property type="match status" value="3"/>
</dbReference>
<keyword evidence="14" id="KW-0238">DNA-binding</keyword>
<dbReference type="OrthoDB" id="415724at2759"/>
<evidence type="ECO:0000256" key="12">
    <source>
        <dbReference type="ARBA" id="ARBA00022918"/>
    </source>
</evidence>
<gene>
    <name evidence="20" type="ORF">E3N88_34882</name>
</gene>
<evidence type="ECO:0000259" key="19">
    <source>
        <dbReference type="PROSITE" id="PS50994"/>
    </source>
</evidence>
<dbReference type="Pfam" id="PF17919">
    <property type="entry name" value="RT_RNaseH_2"/>
    <property type="match status" value="1"/>
</dbReference>
<dbReference type="Pfam" id="PF00098">
    <property type="entry name" value="zf-CCHC"/>
    <property type="match status" value="3"/>
</dbReference>
<dbReference type="CDD" id="cd00303">
    <property type="entry name" value="retropepsin_like"/>
    <property type="match status" value="1"/>
</dbReference>
<dbReference type="InterPro" id="IPR021109">
    <property type="entry name" value="Peptidase_aspartic_dom_sf"/>
</dbReference>
<keyword evidence="17" id="KW-0862">Zinc</keyword>
<dbReference type="CDD" id="cd09274">
    <property type="entry name" value="RNase_HI_RT_Ty3"/>
    <property type="match status" value="1"/>
</dbReference>
<dbReference type="PROSITE" id="PS00141">
    <property type="entry name" value="ASP_PROTEASE"/>
    <property type="match status" value="1"/>
</dbReference>
<dbReference type="AlphaFoldDB" id="A0A5N6LZS1"/>
<dbReference type="Pfam" id="PF08284">
    <property type="entry name" value="RVP_2"/>
    <property type="match status" value="1"/>
</dbReference>
<evidence type="ECO:0000256" key="9">
    <source>
        <dbReference type="ARBA" id="ARBA00022842"/>
    </source>
</evidence>
<dbReference type="Gene3D" id="1.10.340.70">
    <property type="match status" value="1"/>
</dbReference>
<dbReference type="FunFam" id="3.30.70.270:FF:000020">
    <property type="entry name" value="Transposon Tf2-6 polyprotein-like Protein"/>
    <property type="match status" value="1"/>
</dbReference>
<evidence type="ECO:0000256" key="15">
    <source>
        <dbReference type="ARBA" id="ARBA00023172"/>
    </source>
</evidence>
<dbReference type="GO" id="GO:0003677">
    <property type="term" value="F:DNA binding"/>
    <property type="evidence" value="ECO:0007669"/>
    <property type="project" value="UniProtKB-KW"/>
</dbReference>
<keyword evidence="9" id="KW-0460">Magnesium</keyword>
<keyword evidence="2" id="KW-0808">Transferase</keyword>
<proteinExistence type="predicted"/>
<evidence type="ECO:0000256" key="6">
    <source>
        <dbReference type="ARBA" id="ARBA00022750"/>
    </source>
</evidence>
<dbReference type="Gene3D" id="3.30.420.10">
    <property type="entry name" value="Ribonuclease H-like superfamily/Ribonuclease H"/>
    <property type="match status" value="1"/>
</dbReference>
<dbReference type="EMBL" id="SZYD01000017">
    <property type="protein sequence ID" value="KAD3067002.1"/>
    <property type="molecule type" value="Genomic_DNA"/>
</dbReference>
<dbReference type="PANTHER" id="PTHR37984:SF5">
    <property type="entry name" value="PROTEIN NYNRIN-LIKE"/>
    <property type="match status" value="1"/>
</dbReference>
<keyword evidence="1" id="KW-0645">Protease</keyword>
<keyword evidence="12" id="KW-0695">RNA-directed DNA polymerase</keyword>
<keyword evidence="21" id="KW-1185">Reference proteome</keyword>
<evidence type="ECO:0000256" key="4">
    <source>
        <dbReference type="ARBA" id="ARBA00022722"/>
    </source>
</evidence>
<evidence type="ECO:0000256" key="14">
    <source>
        <dbReference type="ARBA" id="ARBA00023125"/>
    </source>
</evidence>
<dbReference type="InterPro" id="IPR056924">
    <property type="entry name" value="SH3_Tf2-1"/>
</dbReference>
<dbReference type="PROSITE" id="PS50158">
    <property type="entry name" value="ZF_CCHC"/>
    <property type="match status" value="3"/>
</dbReference>
<keyword evidence="6" id="KW-0064">Aspartyl protease</keyword>
<organism evidence="20 21">
    <name type="scientific">Mikania micrantha</name>
    <name type="common">bitter vine</name>
    <dbReference type="NCBI Taxonomy" id="192012"/>
    <lineage>
        <taxon>Eukaryota</taxon>
        <taxon>Viridiplantae</taxon>
        <taxon>Streptophyta</taxon>
        <taxon>Embryophyta</taxon>
        <taxon>Tracheophyta</taxon>
        <taxon>Spermatophyta</taxon>
        <taxon>Magnoliopsida</taxon>
        <taxon>eudicotyledons</taxon>
        <taxon>Gunneridae</taxon>
        <taxon>Pentapetalae</taxon>
        <taxon>asterids</taxon>
        <taxon>campanulids</taxon>
        <taxon>Asterales</taxon>
        <taxon>Asteraceae</taxon>
        <taxon>Asteroideae</taxon>
        <taxon>Heliantheae alliance</taxon>
        <taxon>Eupatorieae</taxon>
        <taxon>Mikania</taxon>
    </lineage>
</organism>
<dbReference type="GO" id="GO:0004519">
    <property type="term" value="F:endonuclease activity"/>
    <property type="evidence" value="ECO:0007669"/>
    <property type="project" value="UniProtKB-KW"/>
</dbReference>
<dbReference type="Pfam" id="PF24626">
    <property type="entry name" value="SH3_Tf2-1"/>
    <property type="match status" value="1"/>
</dbReference>
<evidence type="ECO:0000256" key="1">
    <source>
        <dbReference type="ARBA" id="ARBA00022670"/>
    </source>
</evidence>
<dbReference type="GO" id="GO:0003887">
    <property type="term" value="F:DNA-directed DNA polymerase activity"/>
    <property type="evidence" value="ECO:0007669"/>
    <property type="project" value="UniProtKB-KW"/>
</dbReference>
<keyword evidence="16" id="KW-0511">Multifunctional enzyme</keyword>
<evidence type="ECO:0000256" key="13">
    <source>
        <dbReference type="ARBA" id="ARBA00022932"/>
    </source>
</evidence>
<evidence type="ECO:0000256" key="16">
    <source>
        <dbReference type="ARBA" id="ARBA00023268"/>
    </source>
</evidence>
<reference evidence="20 21" key="1">
    <citation type="submission" date="2019-05" db="EMBL/GenBank/DDBJ databases">
        <title>Mikania micrantha, genome provides insights into the molecular mechanism of rapid growth.</title>
        <authorList>
            <person name="Liu B."/>
        </authorList>
    </citation>
    <scope>NUCLEOTIDE SEQUENCE [LARGE SCALE GENOMIC DNA]</scope>
    <source>
        <strain evidence="20">NLD-2019</strain>
        <tissue evidence="20">Leaf</tissue>
    </source>
</reference>
<dbReference type="GO" id="GO:0003723">
    <property type="term" value="F:RNA binding"/>
    <property type="evidence" value="ECO:0007669"/>
    <property type="project" value="UniProtKB-KW"/>
</dbReference>
<dbReference type="SUPFAM" id="SSF50630">
    <property type="entry name" value="Acid proteases"/>
    <property type="match status" value="1"/>
</dbReference>
<keyword evidence="11" id="KW-0229">DNA integration</keyword>
<keyword evidence="5" id="KW-0479">Metal-binding</keyword>
<dbReference type="GO" id="GO:0006310">
    <property type="term" value="P:DNA recombination"/>
    <property type="evidence" value="ECO:0007669"/>
    <property type="project" value="UniProtKB-KW"/>
</dbReference>
<dbReference type="InterPro" id="IPR041577">
    <property type="entry name" value="RT_RNaseH_2"/>
</dbReference>
<dbReference type="InterPro" id="IPR050951">
    <property type="entry name" value="Retrovirus_Pol_polyprotein"/>
</dbReference>
<dbReference type="Proteomes" id="UP000326396">
    <property type="component" value="Linkage Group LG7"/>
</dbReference>
<keyword evidence="7" id="KW-0255">Endonuclease</keyword>
<feature type="domain" description="CCHC-type" evidence="18">
    <location>
        <begin position="90"/>
        <end position="106"/>
    </location>
</feature>
<dbReference type="InterPro" id="IPR036875">
    <property type="entry name" value="Znf_CCHC_sf"/>
</dbReference>
<dbReference type="FunFam" id="3.10.20.370:FF:000001">
    <property type="entry name" value="Retrovirus-related Pol polyprotein from transposon 17.6-like protein"/>
    <property type="match status" value="1"/>
</dbReference>
<name>A0A5N6LZS1_9ASTR</name>
<feature type="domain" description="CCHC-type" evidence="18">
    <location>
        <begin position="135"/>
        <end position="150"/>
    </location>
</feature>
<dbReference type="GO" id="GO:0006508">
    <property type="term" value="P:proteolysis"/>
    <property type="evidence" value="ECO:0007669"/>
    <property type="project" value="UniProtKB-KW"/>
</dbReference>
<dbReference type="InterPro" id="IPR001969">
    <property type="entry name" value="Aspartic_peptidase_AS"/>
</dbReference>
<dbReference type="Gene3D" id="3.10.10.10">
    <property type="entry name" value="HIV Type 1 Reverse Transcriptase, subunit A, domain 1"/>
    <property type="match status" value="1"/>
</dbReference>
<dbReference type="GO" id="GO:0004190">
    <property type="term" value="F:aspartic-type endopeptidase activity"/>
    <property type="evidence" value="ECO:0007669"/>
    <property type="project" value="UniProtKB-KW"/>
</dbReference>
<dbReference type="SUPFAM" id="SSF53098">
    <property type="entry name" value="Ribonuclease H-like"/>
    <property type="match status" value="1"/>
</dbReference>
<evidence type="ECO:0000256" key="11">
    <source>
        <dbReference type="ARBA" id="ARBA00022908"/>
    </source>
</evidence>
<dbReference type="InterPro" id="IPR041588">
    <property type="entry name" value="Integrase_H2C2"/>
</dbReference>
<evidence type="ECO:0000313" key="21">
    <source>
        <dbReference type="Proteomes" id="UP000326396"/>
    </source>
</evidence>
<dbReference type="GO" id="GO:0015074">
    <property type="term" value="P:DNA integration"/>
    <property type="evidence" value="ECO:0007669"/>
    <property type="project" value="UniProtKB-KW"/>
</dbReference>
<evidence type="ECO:0000256" key="17">
    <source>
        <dbReference type="PROSITE-ProRule" id="PRU00047"/>
    </source>
</evidence>
<dbReference type="PANTHER" id="PTHR37984">
    <property type="entry name" value="PROTEIN CBG26694"/>
    <property type="match status" value="1"/>
</dbReference>
<dbReference type="InterPro" id="IPR043502">
    <property type="entry name" value="DNA/RNA_pol_sf"/>
</dbReference>
<accession>A0A5N6LZS1</accession>
<dbReference type="InterPro" id="IPR036397">
    <property type="entry name" value="RNaseH_sf"/>
</dbReference>
<dbReference type="InterPro" id="IPR001878">
    <property type="entry name" value="Znf_CCHC"/>
</dbReference>
<evidence type="ECO:0000256" key="7">
    <source>
        <dbReference type="ARBA" id="ARBA00022759"/>
    </source>
</evidence>
<evidence type="ECO:0000259" key="18">
    <source>
        <dbReference type="PROSITE" id="PS50158"/>
    </source>
</evidence>
<evidence type="ECO:0000256" key="10">
    <source>
        <dbReference type="ARBA" id="ARBA00022884"/>
    </source>
</evidence>
<evidence type="ECO:0000256" key="3">
    <source>
        <dbReference type="ARBA" id="ARBA00022695"/>
    </source>
</evidence>
<protein>
    <recommendedName>
        <fullName evidence="22">Reverse transcriptase</fullName>
    </recommendedName>
</protein>
<keyword evidence="3" id="KW-0548">Nucleotidyltransferase</keyword>
<evidence type="ECO:0008006" key="22">
    <source>
        <dbReference type="Google" id="ProtNLM"/>
    </source>
</evidence>
<keyword evidence="8" id="KW-0378">Hydrolase</keyword>
<dbReference type="CDD" id="cd01647">
    <property type="entry name" value="RT_LTR"/>
    <property type="match status" value="1"/>
</dbReference>
<keyword evidence="13" id="KW-0239">DNA-directed DNA polymerase</keyword>
<dbReference type="Gene3D" id="3.30.70.270">
    <property type="match status" value="2"/>
</dbReference>
<dbReference type="Gene3D" id="3.10.20.370">
    <property type="match status" value="1"/>
</dbReference>
<dbReference type="SUPFAM" id="SSF57756">
    <property type="entry name" value="Retrovirus zinc finger-like domains"/>
    <property type="match status" value="1"/>
</dbReference>
<dbReference type="SUPFAM" id="SSF56672">
    <property type="entry name" value="DNA/RNA polymerases"/>
    <property type="match status" value="1"/>
</dbReference>
<keyword evidence="15" id="KW-0233">DNA recombination</keyword>
<keyword evidence="10" id="KW-0694">RNA-binding</keyword>
<evidence type="ECO:0000256" key="2">
    <source>
        <dbReference type="ARBA" id="ARBA00022679"/>
    </source>
</evidence>
<feature type="domain" description="Integrase catalytic" evidence="19">
    <location>
        <begin position="796"/>
        <end position="909"/>
    </location>
</feature>
<dbReference type="GO" id="GO:0003964">
    <property type="term" value="F:RNA-directed DNA polymerase activity"/>
    <property type="evidence" value="ECO:0007669"/>
    <property type="project" value="UniProtKB-KW"/>
</dbReference>
<dbReference type="GO" id="GO:0008270">
    <property type="term" value="F:zinc ion binding"/>
    <property type="evidence" value="ECO:0007669"/>
    <property type="project" value="UniProtKB-KW"/>
</dbReference>
<comment type="caution">
    <text evidence="20">The sequence shown here is derived from an EMBL/GenBank/DDBJ whole genome shotgun (WGS) entry which is preliminary data.</text>
</comment>
<dbReference type="Gene3D" id="2.40.70.10">
    <property type="entry name" value="Acid Proteases"/>
    <property type="match status" value="1"/>
</dbReference>
<feature type="domain" description="CCHC-type" evidence="18">
    <location>
        <begin position="113"/>
        <end position="128"/>
    </location>
</feature>
<evidence type="ECO:0000256" key="8">
    <source>
        <dbReference type="ARBA" id="ARBA00022801"/>
    </source>
</evidence>
<evidence type="ECO:0000256" key="5">
    <source>
        <dbReference type="ARBA" id="ARBA00022723"/>
    </source>
</evidence>
<dbReference type="InterPro" id="IPR043128">
    <property type="entry name" value="Rev_trsase/Diguanyl_cyclase"/>
</dbReference>